<name>B7G1R3_PHATC</name>
<dbReference type="Proteomes" id="UP000000759">
    <property type="component" value="Chromosome 10"/>
</dbReference>
<dbReference type="InParanoid" id="B7G1R3"/>
<dbReference type="GeneID" id="7201721"/>
<accession>B7G1R3</accession>
<dbReference type="PaxDb" id="2850-Phatr36578"/>
<evidence type="ECO:0000313" key="1">
    <source>
        <dbReference type="EMBL" id="EEC47550.1"/>
    </source>
</evidence>
<dbReference type="KEGG" id="pti:PHATRDRAFT_36578"/>
<reference evidence="2" key="2">
    <citation type="submission" date="2008-08" db="EMBL/GenBank/DDBJ databases">
        <authorList>
            <consortium name="Diatom Consortium"/>
            <person name="Grigoriev I."/>
            <person name="Grimwood J."/>
            <person name="Kuo A."/>
            <person name="Otillar R.P."/>
            <person name="Salamov A."/>
            <person name="Detter J.C."/>
            <person name="Lindquist E."/>
            <person name="Shapiro H."/>
            <person name="Lucas S."/>
            <person name="Glavina del Rio T."/>
            <person name="Pitluck S."/>
            <person name="Rokhsar D."/>
            <person name="Bowler C."/>
        </authorList>
    </citation>
    <scope>GENOME REANNOTATION</scope>
    <source>
        <strain evidence="2">CCAP 1055/1</strain>
    </source>
</reference>
<organism evidence="1 2">
    <name type="scientific">Phaeodactylum tricornutum (strain CCAP 1055/1)</name>
    <dbReference type="NCBI Taxonomy" id="556484"/>
    <lineage>
        <taxon>Eukaryota</taxon>
        <taxon>Sar</taxon>
        <taxon>Stramenopiles</taxon>
        <taxon>Ochrophyta</taxon>
        <taxon>Bacillariophyta</taxon>
        <taxon>Bacillariophyceae</taxon>
        <taxon>Bacillariophycidae</taxon>
        <taxon>Naviculales</taxon>
        <taxon>Phaeodactylaceae</taxon>
        <taxon>Phaeodactylum</taxon>
    </lineage>
</organism>
<dbReference type="EMBL" id="CM000613">
    <property type="protein sequence ID" value="EEC47550.1"/>
    <property type="molecule type" value="Genomic_DNA"/>
</dbReference>
<dbReference type="HOGENOM" id="CLU_1638666_0_0_1"/>
<gene>
    <name evidence="1" type="ORF">PHATRDRAFT_36578</name>
</gene>
<protein>
    <submittedName>
        <fullName evidence="1">Uncharacterized protein</fullName>
    </submittedName>
</protein>
<proteinExistence type="predicted"/>
<dbReference type="RefSeq" id="XP_002180898.1">
    <property type="nucleotide sequence ID" value="XM_002180862.1"/>
</dbReference>
<evidence type="ECO:0000313" key="2">
    <source>
        <dbReference type="Proteomes" id="UP000000759"/>
    </source>
</evidence>
<keyword evidence="2" id="KW-1185">Reference proteome</keyword>
<sequence length="124" mass="13485">MKIFLLEYFANSNEARPVTLHITITVCSGGSSIGRICCSEFDIEWALLHMDWYLQLESAVSDPESPSTPKPLTNSATEQFADSSVIGMVDCCETNYCERAVLVIMAFKAAESLGKKVATALAAL</sequence>
<reference evidence="1 2" key="1">
    <citation type="journal article" date="2008" name="Nature">
        <title>The Phaeodactylum genome reveals the evolutionary history of diatom genomes.</title>
        <authorList>
            <person name="Bowler C."/>
            <person name="Allen A.E."/>
            <person name="Badger J.H."/>
            <person name="Grimwood J."/>
            <person name="Jabbari K."/>
            <person name="Kuo A."/>
            <person name="Maheswari U."/>
            <person name="Martens C."/>
            <person name="Maumus F."/>
            <person name="Otillar R.P."/>
            <person name="Rayko E."/>
            <person name="Salamov A."/>
            <person name="Vandepoele K."/>
            <person name="Beszteri B."/>
            <person name="Gruber A."/>
            <person name="Heijde M."/>
            <person name="Katinka M."/>
            <person name="Mock T."/>
            <person name="Valentin K."/>
            <person name="Verret F."/>
            <person name="Berges J.A."/>
            <person name="Brownlee C."/>
            <person name="Cadoret J.P."/>
            <person name="Chiovitti A."/>
            <person name="Choi C.J."/>
            <person name="Coesel S."/>
            <person name="De Martino A."/>
            <person name="Detter J.C."/>
            <person name="Durkin C."/>
            <person name="Falciatore A."/>
            <person name="Fournet J."/>
            <person name="Haruta M."/>
            <person name="Huysman M.J."/>
            <person name="Jenkins B.D."/>
            <person name="Jiroutova K."/>
            <person name="Jorgensen R.E."/>
            <person name="Joubert Y."/>
            <person name="Kaplan A."/>
            <person name="Kroger N."/>
            <person name="Kroth P.G."/>
            <person name="La Roche J."/>
            <person name="Lindquist E."/>
            <person name="Lommer M."/>
            <person name="Martin-Jezequel V."/>
            <person name="Lopez P.J."/>
            <person name="Lucas S."/>
            <person name="Mangogna M."/>
            <person name="McGinnis K."/>
            <person name="Medlin L.K."/>
            <person name="Montsant A."/>
            <person name="Oudot-Le Secq M.P."/>
            <person name="Napoli C."/>
            <person name="Obornik M."/>
            <person name="Parker M.S."/>
            <person name="Petit J.L."/>
            <person name="Porcel B.M."/>
            <person name="Poulsen N."/>
            <person name="Robison M."/>
            <person name="Rychlewski L."/>
            <person name="Rynearson T.A."/>
            <person name="Schmutz J."/>
            <person name="Shapiro H."/>
            <person name="Siaut M."/>
            <person name="Stanley M."/>
            <person name="Sussman M.R."/>
            <person name="Taylor A.R."/>
            <person name="Vardi A."/>
            <person name="von Dassow P."/>
            <person name="Vyverman W."/>
            <person name="Willis A."/>
            <person name="Wyrwicz L.S."/>
            <person name="Rokhsar D.S."/>
            <person name="Weissenbach J."/>
            <person name="Armbrust E.V."/>
            <person name="Green B.R."/>
            <person name="Van de Peer Y."/>
            <person name="Grigoriev I.V."/>
        </authorList>
    </citation>
    <scope>NUCLEOTIDE SEQUENCE [LARGE SCALE GENOMIC DNA]</scope>
    <source>
        <strain evidence="1 2">CCAP 1055/1</strain>
    </source>
</reference>
<dbReference type="AlphaFoldDB" id="B7G1R3"/>